<evidence type="ECO:0000256" key="1">
    <source>
        <dbReference type="ARBA" id="ARBA00022729"/>
    </source>
</evidence>
<comment type="caution">
    <text evidence="3">The sequence shown here is derived from an EMBL/GenBank/DDBJ whole genome shotgun (WGS) entry which is preliminary data.</text>
</comment>
<dbReference type="Pfam" id="PF01551">
    <property type="entry name" value="Peptidase_M23"/>
    <property type="match status" value="1"/>
</dbReference>
<dbReference type="EMBL" id="VLPK01000003">
    <property type="protein sequence ID" value="TSJ39704.1"/>
    <property type="molecule type" value="Genomic_DNA"/>
</dbReference>
<dbReference type="InterPro" id="IPR016047">
    <property type="entry name" value="M23ase_b-sheet_dom"/>
</dbReference>
<dbReference type="Proteomes" id="UP000318733">
    <property type="component" value="Unassembled WGS sequence"/>
</dbReference>
<evidence type="ECO:0000259" key="2">
    <source>
        <dbReference type="Pfam" id="PF01551"/>
    </source>
</evidence>
<gene>
    <name evidence="3" type="ORF">FO440_18370</name>
</gene>
<organism evidence="3 4">
    <name type="scientific">Mucilaginibacter corticis</name>
    <dbReference type="NCBI Taxonomy" id="2597670"/>
    <lineage>
        <taxon>Bacteria</taxon>
        <taxon>Pseudomonadati</taxon>
        <taxon>Bacteroidota</taxon>
        <taxon>Sphingobacteriia</taxon>
        <taxon>Sphingobacteriales</taxon>
        <taxon>Sphingobacteriaceae</taxon>
        <taxon>Mucilaginibacter</taxon>
    </lineage>
</organism>
<accession>A0A556MIF9</accession>
<keyword evidence="1" id="KW-0732">Signal</keyword>
<dbReference type="PANTHER" id="PTHR21666">
    <property type="entry name" value="PEPTIDASE-RELATED"/>
    <property type="match status" value="1"/>
</dbReference>
<dbReference type="AlphaFoldDB" id="A0A556MIF9"/>
<proteinExistence type="predicted"/>
<dbReference type="InterPro" id="IPR050570">
    <property type="entry name" value="Cell_wall_metabolism_enzyme"/>
</dbReference>
<dbReference type="SUPFAM" id="SSF51261">
    <property type="entry name" value="Duplicated hybrid motif"/>
    <property type="match status" value="1"/>
</dbReference>
<dbReference type="PANTHER" id="PTHR21666:SF289">
    <property type="entry name" value="L-ALA--D-GLU ENDOPEPTIDASE"/>
    <property type="match status" value="1"/>
</dbReference>
<dbReference type="Gene3D" id="2.70.70.10">
    <property type="entry name" value="Glucose Permease (Domain IIA)"/>
    <property type="match status" value="1"/>
</dbReference>
<evidence type="ECO:0000313" key="4">
    <source>
        <dbReference type="Proteomes" id="UP000318733"/>
    </source>
</evidence>
<reference evidence="3 4" key="1">
    <citation type="submission" date="2019-07" db="EMBL/GenBank/DDBJ databases">
        <authorList>
            <person name="Huq M.A."/>
        </authorList>
    </citation>
    <scope>NUCLEOTIDE SEQUENCE [LARGE SCALE GENOMIC DNA]</scope>
    <source>
        <strain evidence="3 4">MAH-19</strain>
    </source>
</reference>
<sequence>MKLLLLGLLLQISLPLKKLALTSGYGYRLHPITKINTFHAGVDLKAHSDTVYAITNGRVTKTNYNTLSGIYIKIDHGAFQSLYGHLSQIFVNSNATVAAGQPIGITGATGTVTGEHLHFAITINGAAVNPIKFLVQLFQYNYHE</sequence>
<dbReference type="InterPro" id="IPR011055">
    <property type="entry name" value="Dup_hybrid_motif"/>
</dbReference>
<dbReference type="GO" id="GO:0004222">
    <property type="term" value="F:metalloendopeptidase activity"/>
    <property type="evidence" value="ECO:0007669"/>
    <property type="project" value="TreeGrafter"/>
</dbReference>
<evidence type="ECO:0000313" key="3">
    <source>
        <dbReference type="EMBL" id="TSJ39704.1"/>
    </source>
</evidence>
<dbReference type="OrthoDB" id="9810477at2"/>
<dbReference type="RefSeq" id="WP_144249741.1">
    <property type="nucleotide sequence ID" value="NZ_VLPK01000003.1"/>
</dbReference>
<feature type="domain" description="M23ase beta-sheet core" evidence="2">
    <location>
        <begin position="38"/>
        <end position="130"/>
    </location>
</feature>
<dbReference type="CDD" id="cd12797">
    <property type="entry name" value="M23_peptidase"/>
    <property type="match status" value="1"/>
</dbReference>
<protein>
    <submittedName>
        <fullName evidence="3">M23 family metallopeptidase</fullName>
    </submittedName>
</protein>
<name>A0A556MIF9_9SPHI</name>
<keyword evidence="4" id="KW-1185">Reference proteome</keyword>